<dbReference type="NCBIfam" id="NF011984">
    <property type="entry name" value="PRK15446.1-5"/>
    <property type="match status" value="1"/>
</dbReference>
<name>A0A840AAH2_9PROT</name>
<dbReference type="AlphaFoldDB" id="A0A840AAH2"/>
<dbReference type="RefSeq" id="WP_184383008.1">
    <property type="nucleotide sequence ID" value="NZ_JACIDJ010000002.1"/>
</dbReference>
<dbReference type="InterPro" id="IPR011059">
    <property type="entry name" value="Metal-dep_hydrolase_composite"/>
</dbReference>
<reference evidence="1 2" key="1">
    <citation type="submission" date="2020-08" db="EMBL/GenBank/DDBJ databases">
        <title>Genomic Encyclopedia of Type Strains, Phase IV (KMG-IV): sequencing the most valuable type-strain genomes for metagenomic binning, comparative biology and taxonomic classification.</title>
        <authorList>
            <person name="Goeker M."/>
        </authorList>
    </citation>
    <scope>NUCLEOTIDE SEQUENCE [LARGE SCALE GENOMIC DNA]</scope>
    <source>
        <strain evidence="1 2">DSM 19979</strain>
    </source>
</reference>
<gene>
    <name evidence="1" type="ORF">GGQ83_001329</name>
</gene>
<dbReference type="PANTHER" id="PTHR43135">
    <property type="entry name" value="ALPHA-D-RIBOSE 1-METHYLPHOSPHONATE 5-TRIPHOSPHATE DIPHOSPHATASE"/>
    <property type="match status" value="1"/>
</dbReference>
<keyword evidence="1" id="KW-0378">Hydrolase</keyword>
<dbReference type="InterPro" id="IPR051781">
    <property type="entry name" value="Metallo-dep_Hydrolase"/>
</dbReference>
<dbReference type="EMBL" id="JACIDJ010000002">
    <property type="protein sequence ID" value="MBB3897892.1"/>
    <property type="molecule type" value="Genomic_DNA"/>
</dbReference>
<dbReference type="NCBIfam" id="TIGR02318">
    <property type="entry name" value="phosphono_phnM"/>
    <property type="match status" value="1"/>
</dbReference>
<dbReference type="Proteomes" id="UP000553193">
    <property type="component" value="Unassembled WGS sequence"/>
</dbReference>
<proteinExistence type="predicted"/>
<dbReference type="PANTHER" id="PTHR43135:SF3">
    <property type="entry name" value="ALPHA-D-RIBOSE 1-METHYLPHOSPHONATE 5-TRIPHOSPHATE DIPHOSPHATASE"/>
    <property type="match status" value="1"/>
</dbReference>
<accession>A0A840AAH2</accession>
<dbReference type="InterPro" id="IPR032466">
    <property type="entry name" value="Metal_Hydrolase"/>
</dbReference>
<dbReference type="GO" id="GO:0016810">
    <property type="term" value="F:hydrolase activity, acting on carbon-nitrogen (but not peptide) bonds"/>
    <property type="evidence" value="ECO:0007669"/>
    <property type="project" value="InterPro"/>
</dbReference>
<dbReference type="NCBIfam" id="NF011990">
    <property type="entry name" value="PRK15446.2-6"/>
    <property type="match status" value="1"/>
</dbReference>
<dbReference type="EC" id="3.6.1.63" evidence="1"/>
<dbReference type="SUPFAM" id="SSF51338">
    <property type="entry name" value="Composite domain of metallo-dependent hydrolases"/>
    <property type="match status" value="1"/>
</dbReference>
<keyword evidence="2" id="KW-1185">Reference proteome</keyword>
<evidence type="ECO:0000313" key="1">
    <source>
        <dbReference type="EMBL" id="MBB3897892.1"/>
    </source>
</evidence>
<comment type="caution">
    <text evidence="1">The sequence shown here is derived from an EMBL/GenBank/DDBJ whole genome shotgun (WGS) entry which is preliminary data.</text>
</comment>
<protein>
    <submittedName>
        <fullName evidence="1">Alpha-D-ribose 1-methylphosphonate 5-triphosphate diphosphatase</fullName>
        <ecNumber evidence="1">3.6.1.63</ecNumber>
    </submittedName>
</protein>
<dbReference type="PIRSF" id="PIRSF038971">
    <property type="entry name" value="PhnM"/>
    <property type="match status" value="1"/>
</dbReference>
<dbReference type="InterPro" id="IPR012696">
    <property type="entry name" value="PhnM"/>
</dbReference>
<evidence type="ECO:0000313" key="2">
    <source>
        <dbReference type="Proteomes" id="UP000553193"/>
    </source>
</evidence>
<sequence>MSAILHRAPAARETILTHARLILPDQELDGTLVLRDGVIADVQPGRAHHPSAVDCGGEVLMPGVVDVHTDNLERQVMPRSNARWPSRSAFLSHDAQCAVAGVTTVLDALCLGDLGFDVERGKTFEDGVRDITALTAEGVLKVEHLLHLRCELPAADMPTLLDPVAEHPLVAMVSLMDHSPGVGQYRDLVRYRAMRLKTTRMTEAQIETRIAELLEQRARLREPQRRMVLDRFAGRDVPLASHDDEVPAEVARNAADGIMVSEFPVTMEAAREAARLGVAVIAGAPNIVRGGSHSGNVAAMDLVRAGAVDVLASDYVPPALIEAAFAMAEVTGLPAAIATITANAADMCRLQDRGRLAIGQRADIVRVLPHQGIPVIRAVWRGGERVA</sequence>
<dbReference type="GO" id="GO:0019700">
    <property type="term" value="P:organic phosphonate catabolic process"/>
    <property type="evidence" value="ECO:0007669"/>
    <property type="project" value="InterPro"/>
</dbReference>
<dbReference type="SUPFAM" id="SSF51556">
    <property type="entry name" value="Metallo-dependent hydrolases"/>
    <property type="match status" value="1"/>
</dbReference>
<dbReference type="Gene3D" id="3.20.20.140">
    <property type="entry name" value="Metal-dependent hydrolases"/>
    <property type="match status" value="1"/>
</dbReference>
<organism evidence="1 2">
    <name type="scientific">Roseococcus suduntuyensis</name>
    <dbReference type="NCBI Taxonomy" id="455361"/>
    <lineage>
        <taxon>Bacteria</taxon>
        <taxon>Pseudomonadati</taxon>
        <taxon>Pseudomonadota</taxon>
        <taxon>Alphaproteobacteria</taxon>
        <taxon>Acetobacterales</taxon>
        <taxon>Roseomonadaceae</taxon>
        <taxon>Roseococcus</taxon>
    </lineage>
</organism>